<dbReference type="GO" id="GO:0005549">
    <property type="term" value="F:odorant binding"/>
    <property type="evidence" value="ECO:0007669"/>
    <property type="project" value="InterPro"/>
</dbReference>
<comment type="similarity">
    <text evidence="2">Belongs to the PBP/GOBP family.</text>
</comment>
<dbReference type="Pfam" id="PF01395">
    <property type="entry name" value="PBP_GOBP"/>
    <property type="match status" value="1"/>
</dbReference>
<organism evidence="5 6">
    <name type="scientific">Anopheles maculatus</name>
    <dbReference type="NCBI Taxonomy" id="74869"/>
    <lineage>
        <taxon>Eukaryota</taxon>
        <taxon>Metazoa</taxon>
        <taxon>Ecdysozoa</taxon>
        <taxon>Arthropoda</taxon>
        <taxon>Hexapoda</taxon>
        <taxon>Insecta</taxon>
        <taxon>Pterygota</taxon>
        <taxon>Neoptera</taxon>
        <taxon>Endopterygota</taxon>
        <taxon>Diptera</taxon>
        <taxon>Nematocera</taxon>
        <taxon>Culicoidea</taxon>
        <taxon>Culicidae</taxon>
        <taxon>Anophelinae</taxon>
        <taxon>Anopheles</taxon>
        <taxon>Anopheles maculatus group</taxon>
    </lineage>
</organism>
<dbReference type="Gene3D" id="1.10.238.20">
    <property type="entry name" value="Pheromone/general odorant binding protein domain"/>
    <property type="match status" value="1"/>
</dbReference>
<keyword evidence="3" id="KW-0964">Secreted</keyword>
<sequence>MIDWLRTNGNRTFVPPHQILVYDASGLDVTGAIGPLQEDDNLVLTCEVRGVLAIDTQPSPILPSELLEQMSWFHSVCVHESGTNDDQITQFNQPEPVEASRELQCYMQCMFRMHNVTRPDGELDLIDVYHAIPKQFNSIALKVLFNCHKTIVASEDPCERAYAHHKCWKETEPQHYYLF</sequence>
<dbReference type="GO" id="GO:0005615">
    <property type="term" value="C:extracellular space"/>
    <property type="evidence" value="ECO:0007669"/>
    <property type="project" value="TreeGrafter"/>
</dbReference>
<dbReference type="FunFam" id="1.10.238.20:FF:000001">
    <property type="entry name" value="General odorant-binding protein lush"/>
    <property type="match status" value="1"/>
</dbReference>
<dbReference type="GO" id="GO:0007608">
    <property type="term" value="P:sensory perception of smell"/>
    <property type="evidence" value="ECO:0007669"/>
    <property type="project" value="TreeGrafter"/>
</dbReference>
<evidence type="ECO:0000313" key="6">
    <source>
        <dbReference type="Proteomes" id="UP000075901"/>
    </source>
</evidence>
<evidence type="ECO:0000256" key="1">
    <source>
        <dbReference type="ARBA" id="ARBA00004613"/>
    </source>
</evidence>
<evidence type="ECO:0000256" key="4">
    <source>
        <dbReference type="ARBA" id="ARBA00022729"/>
    </source>
</evidence>
<dbReference type="InterPro" id="IPR036728">
    <property type="entry name" value="PBP_GOBP_sf"/>
</dbReference>
<evidence type="ECO:0000256" key="2">
    <source>
        <dbReference type="ARBA" id="ARBA00008098"/>
    </source>
</evidence>
<evidence type="ECO:0000313" key="5">
    <source>
        <dbReference type="EnsemblMetazoa" id="AMAM000371-PA"/>
    </source>
</evidence>
<keyword evidence="4" id="KW-0732">Signal</keyword>
<dbReference type="VEuPathDB" id="VectorBase:AMAM000371"/>
<keyword evidence="6" id="KW-1185">Reference proteome</keyword>
<accession>A0A182S626</accession>
<dbReference type="InterPro" id="IPR006170">
    <property type="entry name" value="PBP/GOBP"/>
</dbReference>
<dbReference type="EnsemblMetazoa" id="AMAM000371-RA">
    <property type="protein sequence ID" value="AMAM000371-PA"/>
    <property type="gene ID" value="AMAM000371"/>
</dbReference>
<dbReference type="SUPFAM" id="SSF47565">
    <property type="entry name" value="Insect pheromone/odorant-binding proteins"/>
    <property type="match status" value="1"/>
</dbReference>
<comment type="subcellular location">
    <subcellularLocation>
        <location evidence="1">Secreted</location>
    </subcellularLocation>
</comment>
<dbReference type="SMART" id="SM00708">
    <property type="entry name" value="PhBP"/>
    <property type="match status" value="1"/>
</dbReference>
<dbReference type="SMR" id="A0A182S626"/>
<name>A0A182S626_9DIPT</name>
<dbReference type="Proteomes" id="UP000075901">
    <property type="component" value="Unassembled WGS sequence"/>
</dbReference>
<reference evidence="5" key="2">
    <citation type="submission" date="2020-05" db="UniProtKB">
        <authorList>
            <consortium name="EnsemblMetazoa"/>
        </authorList>
    </citation>
    <scope>IDENTIFICATION</scope>
    <source>
        <strain evidence="5">maculatus3</strain>
    </source>
</reference>
<proteinExistence type="inferred from homology"/>
<dbReference type="PANTHER" id="PTHR11857">
    <property type="entry name" value="ODORANT BINDING PROTEIN-RELATED"/>
    <property type="match status" value="1"/>
</dbReference>
<reference evidence="6" key="1">
    <citation type="submission" date="2013-09" db="EMBL/GenBank/DDBJ databases">
        <title>The Genome Sequence of Anopheles maculatus species B.</title>
        <authorList>
            <consortium name="The Broad Institute Genomics Platform"/>
            <person name="Neafsey D.E."/>
            <person name="Besansky N."/>
            <person name="Howell P."/>
            <person name="Walton C."/>
            <person name="Young S.K."/>
            <person name="Zeng Q."/>
            <person name="Gargeya S."/>
            <person name="Fitzgerald M."/>
            <person name="Haas B."/>
            <person name="Abouelleil A."/>
            <person name="Allen A.W."/>
            <person name="Alvarado L."/>
            <person name="Arachchi H.M."/>
            <person name="Berlin A.M."/>
            <person name="Chapman S.B."/>
            <person name="Gainer-Dewar J."/>
            <person name="Goldberg J."/>
            <person name="Griggs A."/>
            <person name="Gujja S."/>
            <person name="Hansen M."/>
            <person name="Howarth C."/>
            <person name="Imamovic A."/>
            <person name="Ireland A."/>
            <person name="Larimer J."/>
            <person name="McCowan C."/>
            <person name="Murphy C."/>
            <person name="Pearson M."/>
            <person name="Poon T.W."/>
            <person name="Priest M."/>
            <person name="Roberts A."/>
            <person name="Saif S."/>
            <person name="Shea T."/>
            <person name="Sisk P."/>
            <person name="Sykes S."/>
            <person name="Wortman J."/>
            <person name="Nusbaum C."/>
            <person name="Birren B."/>
        </authorList>
    </citation>
    <scope>NUCLEOTIDE SEQUENCE [LARGE SCALE GENOMIC DNA]</scope>
    <source>
        <strain evidence="6">maculatus3</strain>
    </source>
</reference>
<dbReference type="AlphaFoldDB" id="A0A182S626"/>
<dbReference type="CDD" id="cd23992">
    <property type="entry name" value="PBP_GOBP"/>
    <property type="match status" value="1"/>
</dbReference>
<evidence type="ECO:0000256" key="3">
    <source>
        <dbReference type="ARBA" id="ARBA00022525"/>
    </source>
</evidence>
<dbReference type="PANTHER" id="PTHR11857:SF45">
    <property type="entry name" value="GENERAL ODORANT-BINDING PROTEIN 83A-RELATED"/>
    <property type="match status" value="1"/>
</dbReference>
<protein>
    <submittedName>
        <fullName evidence="5">Uncharacterized protein</fullName>
    </submittedName>
</protein>